<dbReference type="SMART" id="SM00507">
    <property type="entry name" value="HNHc"/>
    <property type="match status" value="1"/>
</dbReference>
<dbReference type="EMBL" id="VJXR01000010">
    <property type="protein sequence ID" value="TRW46385.1"/>
    <property type="molecule type" value="Genomic_DNA"/>
</dbReference>
<evidence type="ECO:0000256" key="1">
    <source>
        <dbReference type="SAM" id="Coils"/>
    </source>
</evidence>
<evidence type="ECO:0000313" key="4">
    <source>
        <dbReference type="Proteomes" id="UP000318693"/>
    </source>
</evidence>
<dbReference type="PANTHER" id="PTHR33877">
    <property type="entry name" value="SLL1193 PROTEIN"/>
    <property type="match status" value="1"/>
</dbReference>
<protein>
    <submittedName>
        <fullName evidence="3">HNH endonuclease</fullName>
    </submittedName>
</protein>
<accession>A0A552WUL8</accession>
<evidence type="ECO:0000259" key="2">
    <source>
        <dbReference type="SMART" id="SM00507"/>
    </source>
</evidence>
<dbReference type="Pfam" id="PF01844">
    <property type="entry name" value="HNH"/>
    <property type="match status" value="1"/>
</dbReference>
<proteinExistence type="predicted"/>
<keyword evidence="3" id="KW-0255">Endonuclease</keyword>
<dbReference type="AlphaFoldDB" id="A0A552WUL8"/>
<keyword evidence="3" id="KW-0540">Nuclease</keyword>
<dbReference type="GO" id="GO:0004519">
    <property type="term" value="F:endonuclease activity"/>
    <property type="evidence" value="ECO:0007669"/>
    <property type="project" value="UniProtKB-KW"/>
</dbReference>
<evidence type="ECO:0000313" key="3">
    <source>
        <dbReference type="EMBL" id="TRW46385.1"/>
    </source>
</evidence>
<reference evidence="3 4" key="1">
    <citation type="submission" date="2019-07" db="EMBL/GenBank/DDBJ databases">
        <title>Georgenia wutianyii sp. nov. and Georgenia *** sp. nov. isolated from plateau pika (Ochotona curzoniae) in the Qinghai-Tibet plateau of China.</title>
        <authorList>
            <person name="Tian Z."/>
        </authorList>
    </citation>
    <scope>NUCLEOTIDE SEQUENCE [LARGE SCALE GENOMIC DNA]</scope>
    <source>
        <strain evidence="3 4">Z446</strain>
    </source>
</reference>
<dbReference type="Gene3D" id="1.10.30.50">
    <property type="match status" value="1"/>
</dbReference>
<keyword evidence="4" id="KW-1185">Reference proteome</keyword>
<name>A0A552WUL8_9MICO</name>
<dbReference type="InterPro" id="IPR052892">
    <property type="entry name" value="NA-targeting_endonuclease"/>
</dbReference>
<keyword evidence="1" id="KW-0175">Coiled coil</keyword>
<dbReference type="InterPro" id="IPR003615">
    <property type="entry name" value="HNH_nuc"/>
</dbReference>
<dbReference type="Proteomes" id="UP000318693">
    <property type="component" value="Unassembled WGS sequence"/>
</dbReference>
<dbReference type="CDD" id="cd00085">
    <property type="entry name" value="HNHc"/>
    <property type="match status" value="1"/>
</dbReference>
<feature type="coiled-coil region" evidence="1">
    <location>
        <begin position="227"/>
        <end position="254"/>
    </location>
</feature>
<organism evidence="3 4">
    <name type="scientific">Georgenia yuyongxinii</name>
    <dbReference type="NCBI Taxonomy" id="2589797"/>
    <lineage>
        <taxon>Bacteria</taxon>
        <taxon>Bacillati</taxon>
        <taxon>Actinomycetota</taxon>
        <taxon>Actinomycetes</taxon>
        <taxon>Micrococcales</taxon>
        <taxon>Bogoriellaceae</taxon>
        <taxon>Georgenia</taxon>
    </lineage>
</organism>
<dbReference type="RefSeq" id="WP_143417529.1">
    <property type="nucleotide sequence ID" value="NZ_VJXR01000010.1"/>
</dbReference>
<dbReference type="InterPro" id="IPR002711">
    <property type="entry name" value="HNH"/>
</dbReference>
<comment type="caution">
    <text evidence="3">The sequence shown here is derived from an EMBL/GenBank/DDBJ whole genome shotgun (WGS) entry which is preliminary data.</text>
</comment>
<sequence>MIDVYALPRPVVSVSHLMVGTKVELSVSVSGDVAREFADEIECRSTFIALLEEITTLSLQRRYSAAMKLMSSAVHVSPSTSTLESAAFALSIWEDESGEFPKELVRLADEKLGLLASRYDPDIGWRSERVYRSIHQDWAQELGLKPIDALKVYWRMDDAWFEALEAAHASPTGVPREQRLREELTRERRAAANAMRESLDISADATALEESVELQAGSFHPATDQDLESVRLQVEELRAEAERFAAAAREHRARATAISEALSILRSGVSDDEVAPTPRNWIPLTIQEEVHRRDGGRCVKCSDTFKLQIDHVVPLHMGGTDAPENLQLLCMRCNTSKGARYIG</sequence>
<dbReference type="GO" id="GO:0003676">
    <property type="term" value="F:nucleic acid binding"/>
    <property type="evidence" value="ECO:0007669"/>
    <property type="project" value="InterPro"/>
</dbReference>
<feature type="domain" description="HNH nuclease" evidence="2">
    <location>
        <begin position="285"/>
        <end position="335"/>
    </location>
</feature>
<dbReference type="GO" id="GO:0008270">
    <property type="term" value="F:zinc ion binding"/>
    <property type="evidence" value="ECO:0007669"/>
    <property type="project" value="InterPro"/>
</dbReference>
<keyword evidence="3" id="KW-0378">Hydrolase</keyword>
<dbReference type="PANTHER" id="PTHR33877:SF1">
    <property type="entry name" value="TYPE IV METHYL-DIRECTED RESTRICTION ENZYME ECOKMCRA"/>
    <property type="match status" value="1"/>
</dbReference>
<gene>
    <name evidence="3" type="ORF">FJ693_05515</name>
</gene>